<keyword evidence="4" id="KW-1185">Reference proteome</keyword>
<dbReference type="SMART" id="SM00365">
    <property type="entry name" value="LRR_SD22"/>
    <property type="match status" value="7"/>
</dbReference>
<dbReference type="PROSITE" id="PS51450">
    <property type="entry name" value="LRR"/>
    <property type="match status" value="5"/>
</dbReference>
<evidence type="ECO:0000256" key="2">
    <source>
        <dbReference type="ARBA" id="ARBA00022737"/>
    </source>
</evidence>
<sequence>MSQLYTPCVENKRLQIRNNDYLTNISFINYIDIDYLKIEKCSNILIDTNKIIELHIIECELNTTLGIHEFINLQVLVLSRNRITQLNGLEFSSHLRKLDLSYNSLTDISSLSHLKQLQYLDLTGCDANLCPIEGLTELTYLSLSQTKLENTSLLSKLTKLQELYLFYNSLMSLSGLQNMQDLRKLDVASNILKDISVLRLLSLTELNISQNYNIDLHSLLFMKSLKKLSIFNTRLHGEVLVNLKNLVNLEELYLSNIDPIDNILLDIYHLKSLKKLRKLDLYQYMNNVIDINALQDLKNLQELNLEYNKILSFDAIKNHENYVKYKLQKQQIPTSQELFFQYSISAFYYQSDLFKKLVRKNSIMNQNTTNTQKAICQILSNSIDRHNIFTKMVGQLLSQYIYENDNLQ</sequence>
<comment type="caution">
    <text evidence="3">The sequence shown here is derived from an EMBL/GenBank/DDBJ whole genome shotgun (WGS) entry which is preliminary data.</text>
</comment>
<dbReference type="InterPro" id="IPR003591">
    <property type="entry name" value="Leu-rich_rpt_typical-subtyp"/>
</dbReference>
<proteinExistence type="predicted"/>
<dbReference type="PANTHER" id="PTHR46652">
    <property type="entry name" value="LEUCINE-RICH REPEAT AND IQ DOMAIN-CONTAINING PROTEIN 1-RELATED"/>
    <property type="match status" value="1"/>
</dbReference>
<dbReference type="PRINTS" id="PR00019">
    <property type="entry name" value="LEURICHRPT"/>
</dbReference>
<dbReference type="InterPro" id="IPR050836">
    <property type="entry name" value="SDS22/Internalin_LRR"/>
</dbReference>
<evidence type="ECO:0000313" key="3">
    <source>
        <dbReference type="EMBL" id="CAL6051907.1"/>
    </source>
</evidence>
<dbReference type="Gene3D" id="3.80.10.10">
    <property type="entry name" value="Ribonuclease Inhibitor"/>
    <property type="match status" value="1"/>
</dbReference>
<dbReference type="PANTHER" id="PTHR46652:SF3">
    <property type="entry name" value="LEUCINE-RICH REPEAT-CONTAINING PROTEIN 9"/>
    <property type="match status" value="1"/>
</dbReference>
<accession>A0ABP1K3D7</accession>
<dbReference type="SMART" id="SM00369">
    <property type="entry name" value="LRR_TYP"/>
    <property type="match status" value="4"/>
</dbReference>
<dbReference type="Pfam" id="PF13855">
    <property type="entry name" value="LRR_8"/>
    <property type="match status" value="1"/>
</dbReference>
<protein>
    <submittedName>
        <fullName evidence="3">Uncharacterized protein</fullName>
    </submittedName>
</protein>
<dbReference type="InterPro" id="IPR001611">
    <property type="entry name" value="Leu-rich_rpt"/>
</dbReference>
<evidence type="ECO:0000313" key="4">
    <source>
        <dbReference type="Proteomes" id="UP001642409"/>
    </source>
</evidence>
<dbReference type="SUPFAM" id="SSF52058">
    <property type="entry name" value="L domain-like"/>
    <property type="match status" value="1"/>
</dbReference>
<keyword evidence="2" id="KW-0677">Repeat</keyword>
<dbReference type="Proteomes" id="UP001642409">
    <property type="component" value="Unassembled WGS sequence"/>
</dbReference>
<evidence type="ECO:0000256" key="1">
    <source>
        <dbReference type="ARBA" id="ARBA00022614"/>
    </source>
</evidence>
<gene>
    <name evidence="3" type="ORF">HINF_LOCUS44593</name>
</gene>
<dbReference type="InterPro" id="IPR032675">
    <property type="entry name" value="LRR_dom_sf"/>
</dbReference>
<reference evidence="3 4" key="1">
    <citation type="submission" date="2024-07" db="EMBL/GenBank/DDBJ databases">
        <authorList>
            <person name="Akdeniz Z."/>
        </authorList>
    </citation>
    <scope>NUCLEOTIDE SEQUENCE [LARGE SCALE GENOMIC DNA]</scope>
</reference>
<name>A0ABP1K3D7_9EUKA</name>
<dbReference type="EMBL" id="CAXDID020000190">
    <property type="protein sequence ID" value="CAL6051907.1"/>
    <property type="molecule type" value="Genomic_DNA"/>
</dbReference>
<keyword evidence="1" id="KW-0433">Leucine-rich repeat</keyword>
<organism evidence="3 4">
    <name type="scientific">Hexamita inflata</name>
    <dbReference type="NCBI Taxonomy" id="28002"/>
    <lineage>
        <taxon>Eukaryota</taxon>
        <taxon>Metamonada</taxon>
        <taxon>Diplomonadida</taxon>
        <taxon>Hexamitidae</taxon>
        <taxon>Hexamitinae</taxon>
        <taxon>Hexamita</taxon>
    </lineage>
</organism>